<organism evidence="1 2">
    <name type="scientific">Phlebia brevispora</name>
    <dbReference type="NCBI Taxonomy" id="194682"/>
    <lineage>
        <taxon>Eukaryota</taxon>
        <taxon>Fungi</taxon>
        <taxon>Dikarya</taxon>
        <taxon>Basidiomycota</taxon>
        <taxon>Agaricomycotina</taxon>
        <taxon>Agaricomycetes</taxon>
        <taxon>Polyporales</taxon>
        <taxon>Meruliaceae</taxon>
        <taxon>Phlebia</taxon>
    </lineage>
</organism>
<reference evidence="1" key="1">
    <citation type="submission" date="2022-07" db="EMBL/GenBank/DDBJ databases">
        <title>Genome Sequence of Phlebia brevispora.</title>
        <authorList>
            <person name="Buettner E."/>
        </authorList>
    </citation>
    <scope>NUCLEOTIDE SEQUENCE</scope>
    <source>
        <strain evidence="1">MPL23</strain>
    </source>
</reference>
<dbReference type="Proteomes" id="UP001148662">
    <property type="component" value="Unassembled WGS sequence"/>
</dbReference>
<comment type="caution">
    <text evidence="1">The sequence shown here is derived from an EMBL/GenBank/DDBJ whole genome shotgun (WGS) entry which is preliminary data.</text>
</comment>
<proteinExistence type="predicted"/>
<evidence type="ECO:0000313" key="1">
    <source>
        <dbReference type="EMBL" id="KAJ3552739.1"/>
    </source>
</evidence>
<name>A0ACC1T4B9_9APHY</name>
<gene>
    <name evidence="1" type="ORF">NM688_g3995</name>
</gene>
<dbReference type="EMBL" id="JANHOG010000623">
    <property type="protein sequence ID" value="KAJ3552739.1"/>
    <property type="molecule type" value="Genomic_DNA"/>
</dbReference>
<evidence type="ECO:0000313" key="2">
    <source>
        <dbReference type="Proteomes" id="UP001148662"/>
    </source>
</evidence>
<protein>
    <submittedName>
        <fullName evidence="1">Uncharacterized protein</fullName>
    </submittedName>
</protein>
<keyword evidence="2" id="KW-1185">Reference proteome</keyword>
<accession>A0ACC1T4B9</accession>
<sequence length="424" mass="46644">MSTAGSSNSAIIAAYEIGLIDNYCIYAALALAAYEHIVTFRHEYEFLCQRKWSAATWLLIVNRYTMLAAIIVQATPRSAQSAFPSPTVHDVVRVSDVISALFSAFRVFALLDRAYFATGCVLLLGIAQTAIILYEISRLVYWYANTVLGSSCYAYLSISDSVAFQRKNNVDDPNLQNKTLTTSVTVDLYGRLVGVILDMIALIVTWRRTYQHVRQAASIGIPTSLGASLLQYGILYFIVFSLTEIIPLVIDVIVRILIPYLESTDNGHWPLKPTTSEFTEAPGVFLAILPNILISRFLINLRQIDSLDANNTTESPSFSTTLRFHMPTLPEIIGNLGEPLATGDEVRDDEDQGFGEEFGASATELWNEGDEEMSSAPPSGYDGGEREEVRVAKRLNRTSRSLMHGPISDLQGCGLTVSLGGRAS</sequence>